<keyword evidence="4 7" id="KW-0689">Ribosomal protein</keyword>
<protein>
    <recommendedName>
        <fullName evidence="6">Large ribosomal subunit protein bL20c</fullName>
    </recommendedName>
</protein>
<evidence type="ECO:0000256" key="5">
    <source>
        <dbReference type="ARBA" id="ARBA00023274"/>
    </source>
</evidence>
<dbReference type="InterPro" id="IPR035566">
    <property type="entry name" value="Ribosomal_protein_bL20_C"/>
</dbReference>
<gene>
    <name evidence="9" type="ORF">LVIROSA_LOCUS33336</name>
</gene>
<evidence type="ECO:0000313" key="9">
    <source>
        <dbReference type="EMBL" id="CAH1447746.1"/>
    </source>
</evidence>
<name>A0AAU9PBY3_9ASTR</name>
<comment type="subcellular location">
    <subcellularLocation>
        <location evidence="1">Plastid</location>
    </subcellularLocation>
</comment>
<keyword evidence="10" id="KW-1185">Reference proteome</keyword>
<evidence type="ECO:0000256" key="8">
    <source>
        <dbReference type="SAM" id="MobiDB-lite"/>
    </source>
</evidence>
<evidence type="ECO:0000313" key="10">
    <source>
        <dbReference type="Proteomes" id="UP001157418"/>
    </source>
</evidence>
<dbReference type="AlphaFoldDB" id="A0AAU9PBY3"/>
<feature type="compositionally biased region" description="Polar residues" evidence="8">
    <location>
        <begin position="27"/>
        <end position="43"/>
    </location>
</feature>
<dbReference type="GO" id="GO:1990904">
    <property type="term" value="C:ribonucleoprotein complex"/>
    <property type="evidence" value="ECO:0007669"/>
    <property type="project" value="UniProtKB-KW"/>
</dbReference>
<sequence length="407" mass="47301">MQRKFVSVKPEESELEPMKNSSKRRTASVNIRSNESPKLSPSVDQTVGMWRENNVGPEAKELLEAIERQYPDTFQGLQIRGKSVWLNMLKEFHMVIKRFMETSVDAMLEEDITSLQEDLNMFQGFGFDLSWAFKRLNMVNRLKFGNEPLQKELIALEGSLEPLQVRIRLRWKQLMEAHEMWNKAQFEYDNAAKARDKKVEEMVEEFGAEYDRVLKAHLGFDYHLSDLTPLQSFTLLDSSLFTQPSSIDLPLVRIAVGIVAYLLSSSLFRQPSPCAYRVEYRDMNKKEVFKLAKGFRGRAKNCIRIARERVEKALQYSYRDRRNKKRDMRSLWIERINAGTRVHGVNYGNFMHGLIKENIQINRKVLSELSMHEPYSFKALVDVSRTAFSGNRPLSTTTKKEGLAILV</sequence>
<dbReference type="Gene3D" id="1.10.1900.20">
    <property type="entry name" value="Ribosomal protein L20"/>
    <property type="match status" value="1"/>
</dbReference>
<dbReference type="GO" id="GO:0006412">
    <property type="term" value="P:translation"/>
    <property type="evidence" value="ECO:0007669"/>
    <property type="project" value="InterPro"/>
</dbReference>
<comment type="similarity">
    <text evidence="2 7">Belongs to the bacterial ribosomal protein bL20 family.</text>
</comment>
<dbReference type="Gene3D" id="6.10.160.10">
    <property type="match status" value="1"/>
</dbReference>
<accession>A0AAU9PBY3</accession>
<dbReference type="Pfam" id="PF00453">
    <property type="entry name" value="Ribosomal_L20"/>
    <property type="match status" value="1"/>
</dbReference>
<evidence type="ECO:0000256" key="2">
    <source>
        <dbReference type="ARBA" id="ARBA00007698"/>
    </source>
</evidence>
<dbReference type="GO" id="GO:0009536">
    <property type="term" value="C:plastid"/>
    <property type="evidence" value="ECO:0007669"/>
    <property type="project" value="UniProtKB-SubCell"/>
</dbReference>
<dbReference type="NCBIfam" id="TIGR01032">
    <property type="entry name" value="rplT_bact"/>
    <property type="match status" value="1"/>
</dbReference>
<keyword evidence="5 7" id="KW-0687">Ribonucleoprotein</keyword>
<feature type="region of interest" description="Disordered" evidence="8">
    <location>
        <begin position="1"/>
        <end position="43"/>
    </location>
</feature>
<dbReference type="GO" id="GO:0005840">
    <property type="term" value="C:ribosome"/>
    <property type="evidence" value="ECO:0007669"/>
    <property type="project" value="UniProtKB-KW"/>
</dbReference>
<dbReference type="GO" id="GO:0003735">
    <property type="term" value="F:structural constituent of ribosome"/>
    <property type="evidence" value="ECO:0007669"/>
    <property type="project" value="InterPro"/>
</dbReference>
<dbReference type="SUPFAM" id="SSF74731">
    <property type="entry name" value="Ribosomal protein L20"/>
    <property type="match status" value="1"/>
</dbReference>
<organism evidence="9 10">
    <name type="scientific">Lactuca virosa</name>
    <dbReference type="NCBI Taxonomy" id="75947"/>
    <lineage>
        <taxon>Eukaryota</taxon>
        <taxon>Viridiplantae</taxon>
        <taxon>Streptophyta</taxon>
        <taxon>Embryophyta</taxon>
        <taxon>Tracheophyta</taxon>
        <taxon>Spermatophyta</taxon>
        <taxon>Magnoliopsida</taxon>
        <taxon>eudicotyledons</taxon>
        <taxon>Gunneridae</taxon>
        <taxon>Pentapetalae</taxon>
        <taxon>asterids</taxon>
        <taxon>campanulids</taxon>
        <taxon>Asterales</taxon>
        <taxon>Asteraceae</taxon>
        <taxon>Cichorioideae</taxon>
        <taxon>Cichorieae</taxon>
        <taxon>Lactucinae</taxon>
        <taxon>Lactuca</taxon>
    </lineage>
</organism>
<dbReference type="PANTHER" id="PTHR10986">
    <property type="entry name" value="39S RIBOSOMAL PROTEIN L20"/>
    <property type="match status" value="1"/>
</dbReference>
<evidence type="ECO:0000256" key="6">
    <source>
        <dbReference type="ARBA" id="ARBA00035295"/>
    </source>
</evidence>
<keyword evidence="3" id="KW-0150">Chloroplast</keyword>
<dbReference type="EMBL" id="CAKMRJ010005612">
    <property type="protein sequence ID" value="CAH1447746.1"/>
    <property type="molecule type" value="Genomic_DNA"/>
</dbReference>
<dbReference type="Proteomes" id="UP001157418">
    <property type="component" value="Unassembled WGS sequence"/>
</dbReference>
<keyword evidence="3" id="KW-0934">Plastid</keyword>
<dbReference type="GO" id="GO:0019843">
    <property type="term" value="F:rRNA binding"/>
    <property type="evidence" value="ECO:0007669"/>
    <property type="project" value="InterPro"/>
</dbReference>
<evidence type="ECO:0000256" key="1">
    <source>
        <dbReference type="ARBA" id="ARBA00004474"/>
    </source>
</evidence>
<dbReference type="CDD" id="cd07026">
    <property type="entry name" value="Ribosomal_L20"/>
    <property type="match status" value="1"/>
</dbReference>
<evidence type="ECO:0000256" key="3">
    <source>
        <dbReference type="ARBA" id="ARBA00022528"/>
    </source>
</evidence>
<reference evidence="9 10" key="1">
    <citation type="submission" date="2022-01" db="EMBL/GenBank/DDBJ databases">
        <authorList>
            <person name="Xiong W."/>
            <person name="Schranz E."/>
        </authorList>
    </citation>
    <scope>NUCLEOTIDE SEQUENCE [LARGE SCALE GENOMIC DNA]</scope>
</reference>
<dbReference type="HAMAP" id="MF_00382">
    <property type="entry name" value="Ribosomal_bL20"/>
    <property type="match status" value="1"/>
</dbReference>
<dbReference type="InterPro" id="IPR005813">
    <property type="entry name" value="Ribosomal_bL20"/>
</dbReference>
<evidence type="ECO:0000256" key="4">
    <source>
        <dbReference type="ARBA" id="ARBA00022980"/>
    </source>
</evidence>
<comment type="caution">
    <text evidence="9">The sequence shown here is derived from an EMBL/GenBank/DDBJ whole genome shotgun (WGS) entry which is preliminary data.</text>
</comment>
<dbReference type="PRINTS" id="PR00062">
    <property type="entry name" value="RIBOSOMALL20"/>
</dbReference>
<proteinExistence type="inferred from homology"/>
<dbReference type="FunFam" id="1.10.1900.20:FF:000001">
    <property type="entry name" value="50S ribosomal protein L20"/>
    <property type="match status" value="1"/>
</dbReference>
<evidence type="ECO:0000256" key="7">
    <source>
        <dbReference type="RuleBase" id="RU000561"/>
    </source>
</evidence>